<reference evidence="2" key="1">
    <citation type="submission" date="2023-06" db="EMBL/GenBank/DDBJ databases">
        <title>Survivors Of The Sea: Transcriptome response of Skeletonema marinoi to long-term dormancy.</title>
        <authorList>
            <person name="Pinder M.I.M."/>
            <person name="Kourtchenko O."/>
            <person name="Robertson E.K."/>
            <person name="Larsson T."/>
            <person name="Maumus F."/>
            <person name="Osuna-Cruz C.M."/>
            <person name="Vancaester E."/>
            <person name="Stenow R."/>
            <person name="Vandepoele K."/>
            <person name="Ploug H."/>
            <person name="Bruchert V."/>
            <person name="Godhe A."/>
            <person name="Topel M."/>
        </authorList>
    </citation>
    <scope>NUCLEOTIDE SEQUENCE</scope>
    <source>
        <strain evidence="2">R05AC</strain>
    </source>
</reference>
<feature type="region of interest" description="Disordered" evidence="1">
    <location>
        <begin position="153"/>
        <end position="180"/>
    </location>
</feature>
<dbReference type="EMBL" id="JATAAI010000020">
    <property type="protein sequence ID" value="KAK1738547.1"/>
    <property type="molecule type" value="Genomic_DNA"/>
</dbReference>
<feature type="compositionally biased region" description="Polar residues" evidence="1">
    <location>
        <begin position="44"/>
        <end position="58"/>
    </location>
</feature>
<evidence type="ECO:0000256" key="1">
    <source>
        <dbReference type="SAM" id="MobiDB-lite"/>
    </source>
</evidence>
<gene>
    <name evidence="2" type="ORF">QTG54_010577</name>
</gene>
<sequence>MAHAEQRGRGRSQPQVKDKVPPSAIQHLSSRFQRRLKKSKLPKQITTHQHPPKNVNVQNKKIDGFSKKKQSKLTVTTTESTCASSLSQNHSFEYQMSSVPSQQIKHSGIGSFSMDEESNASYGETPKAPDDVDLVSEWLQLYACSNTSSYTFDEADEQEEYRSSRKTNRHSDNEMINYDSPRDLLSENYSLASSNDTITPTNIPTPPEIASASCSFNFDLFGLSMLKSVGQSMSKIKAQIEEDSIVDDEYLDSCDDNSSCSANSY</sequence>
<dbReference type="Proteomes" id="UP001224775">
    <property type="component" value="Unassembled WGS sequence"/>
</dbReference>
<organism evidence="2 3">
    <name type="scientific">Skeletonema marinoi</name>
    <dbReference type="NCBI Taxonomy" id="267567"/>
    <lineage>
        <taxon>Eukaryota</taxon>
        <taxon>Sar</taxon>
        <taxon>Stramenopiles</taxon>
        <taxon>Ochrophyta</taxon>
        <taxon>Bacillariophyta</taxon>
        <taxon>Coscinodiscophyceae</taxon>
        <taxon>Thalassiosirophycidae</taxon>
        <taxon>Thalassiosirales</taxon>
        <taxon>Skeletonemataceae</taxon>
        <taxon>Skeletonema</taxon>
        <taxon>Skeletonema marinoi-dohrnii complex</taxon>
    </lineage>
</organism>
<comment type="caution">
    <text evidence="2">The sequence shown here is derived from an EMBL/GenBank/DDBJ whole genome shotgun (WGS) entry which is preliminary data.</text>
</comment>
<accession>A0AAD8Y3T4</accession>
<dbReference type="AlphaFoldDB" id="A0AAD8Y3T4"/>
<feature type="region of interest" description="Disordered" evidence="1">
    <location>
        <begin position="97"/>
        <end position="127"/>
    </location>
</feature>
<name>A0AAD8Y3T4_9STRA</name>
<evidence type="ECO:0000313" key="2">
    <source>
        <dbReference type="EMBL" id="KAK1738547.1"/>
    </source>
</evidence>
<proteinExistence type="predicted"/>
<feature type="compositionally biased region" description="Basic residues" evidence="1">
    <location>
        <begin position="32"/>
        <end position="41"/>
    </location>
</feature>
<protein>
    <submittedName>
        <fullName evidence="2">Uncharacterized protein</fullName>
    </submittedName>
</protein>
<keyword evidence="3" id="KW-1185">Reference proteome</keyword>
<evidence type="ECO:0000313" key="3">
    <source>
        <dbReference type="Proteomes" id="UP001224775"/>
    </source>
</evidence>
<feature type="region of interest" description="Disordered" evidence="1">
    <location>
        <begin position="1"/>
        <end position="58"/>
    </location>
</feature>